<feature type="region of interest" description="Disordered" evidence="1">
    <location>
        <begin position="36"/>
        <end position="61"/>
    </location>
</feature>
<feature type="compositionally biased region" description="Acidic residues" evidence="1">
    <location>
        <begin position="2098"/>
        <end position="2146"/>
    </location>
</feature>
<feature type="region of interest" description="Disordered" evidence="1">
    <location>
        <begin position="1"/>
        <end position="20"/>
    </location>
</feature>
<keyword evidence="3" id="KW-1185">Reference proteome</keyword>
<feature type="region of interest" description="Disordered" evidence="1">
    <location>
        <begin position="1308"/>
        <end position="1356"/>
    </location>
</feature>
<dbReference type="EMBL" id="JAXOVC010000006">
    <property type="protein sequence ID" value="KAK4500080.1"/>
    <property type="molecule type" value="Genomic_DNA"/>
</dbReference>
<feature type="region of interest" description="Disordered" evidence="1">
    <location>
        <begin position="1750"/>
        <end position="1842"/>
    </location>
</feature>
<evidence type="ECO:0008006" key="4">
    <source>
        <dbReference type="Google" id="ProtNLM"/>
    </source>
</evidence>
<gene>
    <name evidence="2" type="ORF">PRZ48_008266</name>
</gene>
<feature type="region of interest" description="Disordered" evidence="1">
    <location>
        <begin position="2097"/>
        <end position="2146"/>
    </location>
</feature>
<sequence>MAKRGKKAKIKQAKSQHERDARWYHDYLEKRSSVLPEWNKDEIQKNRNKRAEKSRLKSEKISDRDANALVNSVSVRYTSPRRNEMPTLRDLRAEAANGSLSMQECARIRDYHRYERRKPSAPTPAPFDPVWAIVLKPTLASSLYQHASLNSIKPLASPITQSPKYTTLPSFSVDAETFPATSRGFWPLISLPGASRMADTHITVLRNGETLAMPIERSPLTVLLATAATASTTKKRKEANDSEDTVSAKPVKKQKPAASGATKLSSTSKSPIPLGTAARGLPDTGIPLAHQLKPLPDFNKAAQSLNAFRRLINDGLRVKPGAPQKYTLPPEQLRHVRDWPKIRDFQLDVDKVKEYNIDRGSVRGATKNMPGFLGKQQALWRDGKPHKVWHISATWGKQKVTFYYRQPNVTYPADNPIDKQLVCPTRDDALRLGHIITDFANRVPGLDLSIWEETRVNVTGLRSFLEIAALLEYNPNLDWSKLSTRFWSTEDLPTVKLQGSFWVSGTGYVNALRNSRTARQLELPCFLTVLESQDRISVMPAYQLNLTSGNEQTIDMSKARHLPDPGRAYTQYVSTRSQPPEHPIHPDVLTIHRHLVIQCIGRVGTKEQIQTFWNQHLKDFLLDPSVIETPRQNLGPYNGHKLFASVRQTRTIGLGFQIHMYAVKFGLVLPPGRKFTGHYDSAGLVFVPRTHNRIFWAYIREQILKSIIAGEGLLNAMRAGHIACAEVESGHFTTDEAKDRHCACTNIVEQREVEHRPSTDPTSKTHELLKKQIEEDNDHWTSAFSSVRRSNMESTWGVSPQRSRYSGYGLTHPDQASVCKILPVFYRDRQLGLHVPGNVVLGTWLENLVQGSHPCGFLSFTSEAATLTKSSPVAQNRQIDYEPEQKDFYRTLHRAADNAYLIGLCFPYSVRSRLQMDMTTSKWDALCKAWKSCIFDGENLNVHTKGSLFTTRATMKDYRSEERFDGQPRKQFELPTGEDKRRILKNIAAIVAKGSRFNPDGIKLPANGDGTFWLCRPEEQFQDAGFEFQWKEARARLWTMDEECDEDHDTPETPETLLYEDYIQTLETKGKCHLFGWQFSIFAGHPQVYSWGRGLWKLNADGSRGRLIFPGDPMRTGCTVPYPTDILSQYDYRRRTIIKESWKANSARHNFPIPDNDMSLLHRSLSQISKGNALIGPMQEMSQYFQLPFPTSWHARPKSGAVLPEEEARILYDVVVPEKVDKFDEQASDEEVGDDDDDDLDMSAPIPPSLQQQALDWRAKLLKDEAQRDKVIHEPRFIVLLGLMQSCANSNDAQEFAKHESDLQQLIKGQGKGKGKEKDKGEVVGPVAPGDPGGSFSSHGIPPFFPPGEEEDYGPATEDHDMALKVQIMQALELDPDDLGSLDRSGRDVIAELVRQCNNNEAAFGANNVKFILDQSEKAMSQPELEDLRHRQQWASLRRKYVNDNGVHAKQMVQLLDLAVTKARRVYAHEPLRQRPDLMKLGGLGFSDFEIVNHRPTKEQLERYNYDGCWYNDRVLQRLMELCPFRPEVDWISVAALSTNCMARASIRDSERAINDMEMAVKIIKEISLGWPDPEQNLPIDPQWWENHQAKAEWNEPTWRDTNELLGWLDGVSFNPTAKQVIGIYSSNDHLITVCLEPGQKGGTISTFNSWPNDSNGRRPLSSYHKRLWIAFVNLYQLKPGFESWRTPWRHVEVDEVARQPNAWTCGVIAINNFRQLAQMKQPIVPPNIEKWCESSRRLDFMTLREAAINEPLPEVKKPTSSGQAPSTSSKQPPSTSSKQPPSTSTAPTEPTSSASPTTSKNKHGQPPEVNPQAPPTDTKRPRRSTGAAAPATTGELLWQRPEKRVHGQDWDNFNDENGSSFKYPDHVARSSWARQSTRELVKFFHDILSKLVRDLNEEATAEGVEIYDLEDFEEIQRKPLNAFQSLNDIFHNGPSGNLVEAADWLSNFCVENRFATKDEDLWDQFPPLIWRQPQDKDRHNMDHALNGDDYYVDDNASTYVYPDNMRNRELAWMHSAKLMKNLVQLTETYDNATGKTTDSRSPKSRAFHDIINHFRDLRELFLVHREQNLIDGADFLAQFIASKGPFNLWDKFPEADVVADGDDDDDEVFEDENMEEEEEDSDEEDDEEEEDDDEEMEEPDDEDVV</sequence>
<organism evidence="2 3">
    <name type="scientific">Zasmidium cellare</name>
    <name type="common">Wine cellar mold</name>
    <name type="synonym">Racodium cellare</name>
    <dbReference type="NCBI Taxonomy" id="395010"/>
    <lineage>
        <taxon>Eukaryota</taxon>
        <taxon>Fungi</taxon>
        <taxon>Dikarya</taxon>
        <taxon>Ascomycota</taxon>
        <taxon>Pezizomycotina</taxon>
        <taxon>Dothideomycetes</taxon>
        <taxon>Dothideomycetidae</taxon>
        <taxon>Mycosphaerellales</taxon>
        <taxon>Mycosphaerellaceae</taxon>
        <taxon>Zasmidium</taxon>
    </lineage>
</organism>
<evidence type="ECO:0000256" key="1">
    <source>
        <dbReference type="SAM" id="MobiDB-lite"/>
    </source>
</evidence>
<comment type="caution">
    <text evidence="2">The sequence shown here is derived from an EMBL/GenBank/DDBJ whole genome shotgun (WGS) entry which is preliminary data.</text>
</comment>
<evidence type="ECO:0000313" key="3">
    <source>
        <dbReference type="Proteomes" id="UP001305779"/>
    </source>
</evidence>
<feature type="region of interest" description="Disordered" evidence="1">
    <location>
        <begin position="231"/>
        <end position="278"/>
    </location>
</feature>
<feature type="compositionally biased region" description="Basic residues" evidence="1">
    <location>
        <begin position="1"/>
        <end position="14"/>
    </location>
</feature>
<protein>
    <recommendedName>
        <fullName evidence="4">Ubiquitin-like protease family profile domain-containing protein</fullName>
    </recommendedName>
</protein>
<dbReference type="Proteomes" id="UP001305779">
    <property type="component" value="Unassembled WGS sequence"/>
</dbReference>
<reference evidence="2 3" key="1">
    <citation type="journal article" date="2023" name="G3 (Bethesda)">
        <title>A chromosome-level genome assembly of Zasmidium syzygii isolated from banana leaves.</title>
        <authorList>
            <person name="van Westerhoven A.C."/>
            <person name="Mehrabi R."/>
            <person name="Talebi R."/>
            <person name="Steentjes M.B.F."/>
            <person name="Corcolon B."/>
            <person name="Chong P.A."/>
            <person name="Kema G.H.J."/>
            <person name="Seidl M.F."/>
        </authorList>
    </citation>
    <scope>NUCLEOTIDE SEQUENCE [LARGE SCALE GENOMIC DNA]</scope>
    <source>
        <strain evidence="2 3">P124</strain>
    </source>
</reference>
<name>A0ABR0EFL6_ZASCE</name>
<proteinExistence type="predicted"/>
<accession>A0ABR0EFL6</accession>
<feature type="compositionally biased region" description="Low complexity" evidence="1">
    <location>
        <begin position="1765"/>
        <end position="1800"/>
    </location>
</feature>
<evidence type="ECO:0000313" key="2">
    <source>
        <dbReference type="EMBL" id="KAK4500080.1"/>
    </source>
</evidence>